<keyword evidence="9" id="KW-1185">Reference proteome</keyword>
<evidence type="ECO:0000256" key="1">
    <source>
        <dbReference type="ARBA" id="ARBA00004141"/>
    </source>
</evidence>
<dbReference type="GO" id="GO:0005783">
    <property type="term" value="C:endoplasmic reticulum"/>
    <property type="evidence" value="ECO:0000318"/>
    <property type="project" value="GO_Central"/>
</dbReference>
<feature type="transmembrane region" description="Helical" evidence="7">
    <location>
        <begin position="273"/>
        <end position="294"/>
    </location>
</feature>
<proteinExistence type="inferred from homology"/>
<dbReference type="PANTHER" id="PTHR10926:SF0">
    <property type="entry name" value="CDC50, ISOFORM A"/>
    <property type="match status" value="1"/>
</dbReference>
<reference evidence="8" key="1">
    <citation type="submission" date="2006-10" db="EMBL/GenBank/DDBJ databases">
        <authorList>
            <person name="Amadeo P."/>
            <person name="Zhao Q."/>
            <person name="Wortman J."/>
            <person name="Fraser-Liggett C."/>
            <person name="Carlton J."/>
        </authorList>
    </citation>
    <scope>NUCLEOTIDE SEQUENCE</scope>
    <source>
        <strain evidence="8">G3</strain>
    </source>
</reference>
<dbReference type="Proteomes" id="UP000001542">
    <property type="component" value="Unassembled WGS sequence"/>
</dbReference>
<keyword evidence="5 6" id="KW-0472">Membrane</keyword>
<dbReference type="OrthoDB" id="340608at2759"/>
<evidence type="ECO:0000256" key="3">
    <source>
        <dbReference type="ARBA" id="ARBA00022692"/>
    </source>
</evidence>
<organism evidence="8 9">
    <name type="scientific">Trichomonas vaginalis (strain ATCC PRA-98 / G3)</name>
    <dbReference type="NCBI Taxonomy" id="412133"/>
    <lineage>
        <taxon>Eukaryota</taxon>
        <taxon>Metamonada</taxon>
        <taxon>Parabasalia</taxon>
        <taxon>Trichomonadida</taxon>
        <taxon>Trichomonadidae</taxon>
        <taxon>Trichomonas</taxon>
    </lineage>
</organism>
<dbReference type="AlphaFoldDB" id="A2D9M8"/>
<name>A2D9M8_TRIV3</name>
<evidence type="ECO:0000313" key="9">
    <source>
        <dbReference type="Proteomes" id="UP000001542"/>
    </source>
</evidence>
<sequence>MKGIINIGAFKSQPIVQQDLKRLRLRSTPFCISVLFYILGVIYLILVSYYGYTLQNIQEYTKRYDEECSNKSSCIVNITIEENMKGPIALYYKLTNFYQLHRTIANSYSAQQLRGQNATDEQLQKCQPRTFINYTEHMANIYVPCGLLPAAVFNDTISLLNYSSFDESDITLSIDSSDLYLAPNDTYANSSKWLRDSGLFPQGIQDQHFIVWMRQSAFAPFRKLYAVSKSDLPKGTYAVLIQNNYPTTFFGGQKYFIISQIGMFGTVKIGPTVVFAVLAFFFYVASAIEGYIGWRRTKPSSNFHPDRLKTMFVDTSAN</sequence>
<dbReference type="SMR" id="A2D9M8"/>
<dbReference type="KEGG" id="tva:5468443"/>
<feature type="transmembrane region" description="Helical" evidence="7">
    <location>
        <begin position="30"/>
        <end position="52"/>
    </location>
</feature>
<reference evidence="8" key="2">
    <citation type="journal article" date="2007" name="Science">
        <title>Draft genome sequence of the sexually transmitted pathogen Trichomonas vaginalis.</title>
        <authorList>
            <person name="Carlton J.M."/>
            <person name="Hirt R.P."/>
            <person name="Silva J.C."/>
            <person name="Delcher A.L."/>
            <person name="Schatz M."/>
            <person name="Zhao Q."/>
            <person name="Wortman J.R."/>
            <person name="Bidwell S.L."/>
            <person name="Alsmark U.C.M."/>
            <person name="Besteiro S."/>
            <person name="Sicheritz-Ponten T."/>
            <person name="Noel C.J."/>
            <person name="Dacks J.B."/>
            <person name="Foster P.G."/>
            <person name="Simillion C."/>
            <person name="Van de Peer Y."/>
            <person name="Miranda-Saavedra D."/>
            <person name="Barton G.J."/>
            <person name="Westrop G.D."/>
            <person name="Mueller S."/>
            <person name="Dessi D."/>
            <person name="Fiori P.L."/>
            <person name="Ren Q."/>
            <person name="Paulsen I."/>
            <person name="Zhang H."/>
            <person name="Bastida-Corcuera F.D."/>
            <person name="Simoes-Barbosa A."/>
            <person name="Brown M.T."/>
            <person name="Hayes R.D."/>
            <person name="Mukherjee M."/>
            <person name="Okumura C.Y."/>
            <person name="Schneider R."/>
            <person name="Smith A.J."/>
            <person name="Vanacova S."/>
            <person name="Villalvazo M."/>
            <person name="Haas B.J."/>
            <person name="Pertea M."/>
            <person name="Feldblyum T.V."/>
            <person name="Utterback T.R."/>
            <person name="Shu C.L."/>
            <person name="Osoegawa K."/>
            <person name="de Jong P.J."/>
            <person name="Hrdy I."/>
            <person name="Horvathova L."/>
            <person name="Zubacova Z."/>
            <person name="Dolezal P."/>
            <person name="Malik S.B."/>
            <person name="Logsdon J.M. Jr."/>
            <person name="Henze K."/>
            <person name="Gupta A."/>
            <person name="Wang C.C."/>
            <person name="Dunne R.L."/>
            <person name="Upcroft J.A."/>
            <person name="Upcroft P."/>
            <person name="White O."/>
            <person name="Salzberg S.L."/>
            <person name="Tang P."/>
            <person name="Chiu C.-H."/>
            <person name="Lee Y.-S."/>
            <person name="Embley T.M."/>
            <person name="Coombs G.H."/>
            <person name="Mottram J.C."/>
            <person name="Tachezy J."/>
            <person name="Fraser-Liggett C.M."/>
            <person name="Johnson P.J."/>
        </authorList>
    </citation>
    <scope>NUCLEOTIDE SEQUENCE [LARGE SCALE GENOMIC DNA]</scope>
    <source>
        <strain evidence="8">G3</strain>
    </source>
</reference>
<gene>
    <name evidence="8" type="ORF">TVAG_076310</name>
</gene>
<dbReference type="STRING" id="5722.A2D9M8"/>
<evidence type="ECO:0000256" key="2">
    <source>
        <dbReference type="ARBA" id="ARBA00009457"/>
    </source>
</evidence>
<dbReference type="GO" id="GO:0005886">
    <property type="term" value="C:plasma membrane"/>
    <property type="evidence" value="ECO:0000318"/>
    <property type="project" value="GO_Central"/>
</dbReference>
<dbReference type="PANTHER" id="PTHR10926">
    <property type="entry name" value="CELL CYCLE CONTROL PROTEIN 50"/>
    <property type="match status" value="1"/>
</dbReference>
<keyword evidence="4 7" id="KW-1133">Transmembrane helix</keyword>
<dbReference type="eggNOG" id="KOG2952">
    <property type="taxonomic scope" value="Eukaryota"/>
</dbReference>
<protein>
    <submittedName>
        <fullName evidence="8">Uncharacterized protein</fullName>
    </submittedName>
</protein>
<keyword evidence="3 7" id="KW-0812">Transmembrane</keyword>
<dbReference type="RefSeq" id="XP_001583870.1">
    <property type="nucleotide sequence ID" value="XM_001583820.1"/>
</dbReference>
<evidence type="ECO:0000256" key="4">
    <source>
        <dbReference type="ARBA" id="ARBA00022989"/>
    </source>
</evidence>
<evidence type="ECO:0000256" key="7">
    <source>
        <dbReference type="SAM" id="Phobius"/>
    </source>
</evidence>
<dbReference type="InParanoid" id="A2D9M8"/>
<dbReference type="GO" id="GO:0005794">
    <property type="term" value="C:Golgi apparatus"/>
    <property type="evidence" value="ECO:0000318"/>
    <property type="project" value="GO_Central"/>
</dbReference>
<evidence type="ECO:0000313" key="8">
    <source>
        <dbReference type="EMBL" id="EAY22884.1"/>
    </source>
</evidence>
<dbReference type="OMA" id="TEHMANI"/>
<dbReference type="VEuPathDB" id="TrichDB:TVAG_076310"/>
<dbReference type="Pfam" id="PF03381">
    <property type="entry name" value="CDC50"/>
    <property type="match status" value="1"/>
</dbReference>
<dbReference type="PIRSF" id="PIRSF015840">
    <property type="entry name" value="DUF284_TM_euk"/>
    <property type="match status" value="1"/>
</dbReference>
<dbReference type="EMBL" id="DS113181">
    <property type="protein sequence ID" value="EAY22884.1"/>
    <property type="molecule type" value="Genomic_DNA"/>
</dbReference>
<dbReference type="VEuPathDB" id="TrichDB:TVAGG3_0292720"/>
<evidence type="ECO:0000256" key="5">
    <source>
        <dbReference type="ARBA" id="ARBA00023136"/>
    </source>
</evidence>
<dbReference type="InterPro" id="IPR005045">
    <property type="entry name" value="CDC50/LEM3_fam"/>
</dbReference>
<evidence type="ECO:0000256" key="6">
    <source>
        <dbReference type="PIRNR" id="PIRNR015840"/>
    </source>
</evidence>
<accession>A2D9M8</accession>
<comment type="subcellular location">
    <subcellularLocation>
        <location evidence="1">Membrane</location>
        <topology evidence="1">Multi-pass membrane protein</topology>
    </subcellularLocation>
</comment>
<comment type="similarity">
    <text evidence="2 6">Belongs to the CDC50/LEM3 family.</text>
</comment>